<reference evidence="3" key="1">
    <citation type="submission" date="2023-06" db="EMBL/GenBank/DDBJ databases">
        <title>Genome-scale phylogeny and comparative genomics of the fungal order Sordariales.</title>
        <authorList>
            <consortium name="Lawrence Berkeley National Laboratory"/>
            <person name="Hensen N."/>
            <person name="Bonometti L."/>
            <person name="Westerberg I."/>
            <person name="Brannstrom I.O."/>
            <person name="Guillou S."/>
            <person name="Cros-Aarteil S."/>
            <person name="Calhoun S."/>
            <person name="Haridas S."/>
            <person name="Kuo A."/>
            <person name="Mondo S."/>
            <person name="Pangilinan J."/>
            <person name="Riley R."/>
            <person name="Labutti K."/>
            <person name="Andreopoulos B."/>
            <person name="Lipzen A."/>
            <person name="Chen C."/>
            <person name="Yanf M."/>
            <person name="Daum C."/>
            <person name="Ng V."/>
            <person name="Clum A."/>
            <person name="Steindorff A."/>
            <person name="Ohm R."/>
            <person name="Martin F."/>
            <person name="Silar P."/>
            <person name="Natvig D."/>
            <person name="Lalanne C."/>
            <person name="Gautier V."/>
            <person name="Ament-Velasquez S.L."/>
            <person name="Kruys A."/>
            <person name="Hutchinson M.I."/>
            <person name="Powell A.J."/>
            <person name="Barry K."/>
            <person name="Miller A.N."/>
            <person name="Grigoriev I.V."/>
            <person name="Debuchy R."/>
            <person name="Gladieux P."/>
            <person name="Thoren M.H."/>
            <person name="Johannesson H."/>
        </authorList>
    </citation>
    <scope>NUCLEOTIDE SEQUENCE</scope>
    <source>
        <strain evidence="3">PSN4</strain>
    </source>
</reference>
<evidence type="ECO:0000313" key="3">
    <source>
        <dbReference type="EMBL" id="KAK1758123.1"/>
    </source>
</evidence>
<accession>A0AAJ0BH16</accession>
<feature type="compositionally biased region" description="Basic and acidic residues" evidence="1">
    <location>
        <begin position="17"/>
        <end position="63"/>
    </location>
</feature>
<gene>
    <name evidence="3" type="ORF">QBC47DRAFT_338894</name>
</gene>
<dbReference type="Proteomes" id="UP001239445">
    <property type="component" value="Unassembled WGS sequence"/>
</dbReference>
<sequence length="1047" mass="118957">MDPLNQKRRLRFAEPSPMDKKKDQKEDSKTETDSEPIREAATESKTEPASETADSKASGDEIKSATPTDQTSSPTEPAPPASKPESPKKKENPPKRWENPMSDENKALIRLWMESEDDSRPDAETIDDYDADFEAQSQKFKQYKHHHFHGTEWGMYNRDKDESRDEEWFIASPEVLDPDNPEYLCEMCRHIDFGVLLTQRGLPGTNQPANVTIIGLRALPRVLDPEIAGNCAFCGLVRQAFEDRCTPEEIQAARDYDDNSDSMRLTVLDDGPDYALRLEVMLADLVKRVVVQVMAPDPQKALPLQALTVQQDKADLERLKTWIRTCEDNHQEKPAVSISKLETLRVIDVVDGCIVTVTGPCRYACLSYVWGQEVGTRLTSDTKSILERAGGLADESVNIGQTLRDAVEVTKDIGLRYLWIDALCILQDDDEDKAKIISEMGAIYSNAVVTIIASTNSRPSQGLPGIGDTPRTHAQVVRRLQGMTLVAAFHDPRLPYDDIEASVWNSRAWTFQERHLSGRSVYFSSCQMHFTCPHERIFEDTVPGLAVDQQRKKPFTDNSRFDSLVMHMMYHIWEDPTQTQFGNKTFHIHGRGSKAVSLMGEDTSLPAPIYRANPVPSHGADGILHLEGETLWKSYSDAVAMYSKRQMTWQTDVLNAFQGVTDLLAQGVNTLFWQGLPEFAFDQALLWYPREPLKRRTFEGAPPSWSWAGWQGHTGYRGRGWYNACVLPPVNVARWYRRITPRELIQAWIDSQEECPTHEQVLEHAQKVINGRQRPLRVIGTARLYHLDDDNDGWTHARDTDRNEHYYTHEAYPGLRFTYPATLPTQDIARRVVPFAPDNLFFEAHVVPARFVDMAATPHNPSPGVDDFLQLGLNDAARSFRESRRPWEHIIYHQGYRAGYLALHEPMDPSDQEKSYVLAAMSRDTIPDIAPPLGGWEQYWASEPRMAQHVAFFEWEWGSEEQRKSAVVGPFDEGEPSKRAVIENGDPYWEAPRFGGPVILDVYNVLLLEKKVDAETGQVWCERVGVGKMNASAFWHAKPREELVLLR</sequence>
<proteinExistence type="predicted"/>
<name>A0AAJ0BH16_9PEZI</name>
<evidence type="ECO:0000313" key="4">
    <source>
        <dbReference type="Proteomes" id="UP001239445"/>
    </source>
</evidence>
<dbReference type="PANTHER" id="PTHR33112">
    <property type="entry name" value="DOMAIN PROTEIN, PUTATIVE-RELATED"/>
    <property type="match status" value="1"/>
</dbReference>
<dbReference type="PANTHER" id="PTHR33112:SF12">
    <property type="entry name" value="HETEROKARYON INCOMPATIBILITY DOMAIN-CONTAINING PROTEIN"/>
    <property type="match status" value="1"/>
</dbReference>
<dbReference type="InterPro" id="IPR010730">
    <property type="entry name" value="HET"/>
</dbReference>
<comment type="caution">
    <text evidence="3">The sequence shown here is derived from an EMBL/GenBank/DDBJ whole genome shotgun (WGS) entry which is preliminary data.</text>
</comment>
<feature type="domain" description="Heterokaryon incompatibility" evidence="2">
    <location>
        <begin position="363"/>
        <end position="513"/>
    </location>
</feature>
<protein>
    <submittedName>
        <fullName evidence="3">Heterokaryon incompatibility protein-domain-containing protein</fullName>
    </submittedName>
</protein>
<dbReference type="EMBL" id="MU839829">
    <property type="protein sequence ID" value="KAK1758123.1"/>
    <property type="molecule type" value="Genomic_DNA"/>
</dbReference>
<feature type="compositionally biased region" description="Basic and acidic residues" evidence="1">
    <location>
        <begin position="85"/>
        <end position="103"/>
    </location>
</feature>
<feature type="compositionally biased region" description="Basic residues" evidence="1">
    <location>
        <begin position="1"/>
        <end position="10"/>
    </location>
</feature>
<keyword evidence="4" id="KW-1185">Reference proteome</keyword>
<evidence type="ECO:0000256" key="1">
    <source>
        <dbReference type="SAM" id="MobiDB-lite"/>
    </source>
</evidence>
<dbReference type="Pfam" id="PF06985">
    <property type="entry name" value="HET"/>
    <property type="match status" value="1"/>
</dbReference>
<feature type="region of interest" description="Disordered" evidence="1">
    <location>
        <begin position="1"/>
        <end position="103"/>
    </location>
</feature>
<evidence type="ECO:0000259" key="2">
    <source>
        <dbReference type="Pfam" id="PF06985"/>
    </source>
</evidence>
<organism evidence="3 4">
    <name type="scientific">Echria macrotheca</name>
    <dbReference type="NCBI Taxonomy" id="438768"/>
    <lineage>
        <taxon>Eukaryota</taxon>
        <taxon>Fungi</taxon>
        <taxon>Dikarya</taxon>
        <taxon>Ascomycota</taxon>
        <taxon>Pezizomycotina</taxon>
        <taxon>Sordariomycetes</taxon>
        <taxon>Sordariomycetidae</taxon>
        <taxon>Sordariales</taxon>
        <taxon>Schizotheciaceae</taxon>
        <taxon>Echria</taxon>
    </lineage>
</organism>
<dbReference type="AlphaFoldDB" id="A0AAJ0BH16"/>